<gene>
    <name evidence="1" type="ORF">GCM10008066_16170</name>
</gene>
<evidence type="ECO:0000313" key="2">
    <source>
        <dbReference type="Proteomes" id="UP000642180"/>
    </source>
</evidence>
<reference evidence="2" key="1">
    <citation type="journal article" date="2019" name="Int. J. Syst. Evol. Microbiol.">
        <title>The Global Catalogue of Microorganisms (GCM) 10K type strain sequencing project: providing services to taxonomists for standard genome sequencing and annotation.</title>
        <authorList>
            <consortium name="The Broad Institute Genomics Platform"/>
            <consortium name="The Broad Institute Genome Sequencing Center for Infectious Disease"/>
            <person name="Wu L."/>
            <person name="Ma J."/>
        </authorList>
    </citation>
    <scope>NUCLEOTIDE SEQUENCE [LARGE SCALE GENOMIC DNA]</scope>
    <source>
        <strain evidence="2">CCM 2767</strain>
    </source>
</reference>
<protein>
    <submittedName>
        <fullName evidence="1">Uncharacterized protein</fullName>
    </submittedName>
</protein>
<dbReference type="EMBL" id="BMDI01000001">
    <property type="protein sequence ID" value="GGI18856.1"/>
    <property type="molecule type" value="Genomic_DNA"/>
</dbReference>
<name>A0A8J3APR0_9BURK</name>
<evidence type="ECO:0000313" key="1">
    <source>
        <dbReference type="EMBL" id="GGI18856.1"/>
    </source>
</evidence>
<proteinExistence type="predicted"/>
<dbReference type="RefSeq" id="WP_188380729.1">
    <property type="nucleotide sequence ID" value="NZ_BMDI01000001.1"/>
</dbReference>
<organism evidence="1 2">
    <name type="scientific">Oxalicibacterium faecigallinarum</name>
    <dbReference type="NCBI Taxonomy" id="573741"/>
    <lineage>
        <taxon>Bacteria</taxon>
        <taxon>Pseudomonadati</taxon>
        <taxon>Pseudomonadota</taxon>
        <taxon>Betaproteobacteria</taxon>
        <taxon>Burkholderiales</taxon>
        <taxon>Oxalobacteraceae</taxon>
        <taxon>Oxalicibacterium</taxon>
    </lineage>
</organism>
<sequence length="62" mass="7303">MDIFSVTRYQATLDQAAELGLLRGKKFEIEQWFDRRFLNAALKELKLENYWQPLDAKGARAK</sequence>
<comment type="caution">
    <text evidence="1">The sequence shown here is derived from an EMBL/GenBank/DDBJ whole genome shotgun (WGS) entry which is preliminary data.</text>
</comment>
<dbReference type="AlphaFoldDB" id="A0A8J3APR0"/>
<dbReference type="Proteomes" id="UP000642180">
    <property type="component" value="Unassembled WGS sequence"/>
</dbReference>
<accession>A0A8J3APR0</accession>
<keyword evidence="2" id="KW-1185">Reference proteome</keyword>
<dbReference type="Gene3D" id="3.40.190.10">
    <property type="entry name" value="Periplasmic binding protein-like II"/>
    <property type="match status" value="1"/>
</dbReference>